<accession>A0ABV3JQA6</accession>
<dbReference type="EMBL" id="JBFAUK010000001">
    <property type="protein sequence ID" value="MEV5505010.1"/>
    <property type="molecule type" value="Genomic_DNA"/>
</dbReference>
<evidence type="ECO:0000313" key="2">
    <source>
        <dbReference type="Proteomes" id="UP001552594"/>
    </source>
</evidence>
<dbReference type="Proteomes" id="UP001552594">
    <property type="component" value="Unassembled WGS sequence"/>
</dbReference>
<proteinExistence type="predicted"/>
<reference evidence="1 2" key="1">
    <citation type="submission" date="2024-06" db="EMBL/GenBank/DDBJ databases">
        <title>The Natural Products Discovery Center: Release of the First 8490 Sequenced Strains for Exploring Actinobacteria Biosynthetic Diversity.</title>
        <authorList>
            <person name="Kalkreuter E."/>
            <person name="Kautsar S.A."/>
            <person name="Yang D."/>
            <person name="Bader C.D."/>
            <person name="Teijaro C.N."/>
            <person name="Fluegel L."/>
            <person name="Davis C.M."/>
            <person name="Simpson J.R."/>
            <person name="Lauterbach L."/>
            <person name="Steele A.D."/>
            <person name="Gui C."/>
            <person name="Meng S."/>
            <person name="Li G."/>
            <person name="Viehrig K."/>
            <person name="Ye F."/>
            <person name="Su P."/>
            <person name="Kiefer A.F."/>
            <person name="Nichols A."/>
            <person name="Cepeda A.J."/>
            <person name="Yan W."/>
            <person name="Fan B."/>
            <person name="Jiang Y."/>
            <person name="Adhikari A."/>
            <person name="Zheng C.-J."/>
            <person name="Schuster L."/>
            <person name="Cowan T.M."/>
            <person name="Smanski M.J."/>
            <person name="Chevrette M.G."/>
            <person name="De Carvalho L.P.S."/>
            <person name="Shen B."/>
        </authorList>
    </citation>
    <scope>NUCLEOTIDE SEQUENCE [LARGE SCALE GENOMIC DNA]</scope>
    <source>
        <strain evidence="1 2">NPDC052347</strain>
    </source>
</reference>
<name>A0ABV3JQA6_STRON</name>
<protein>
    <submittedName>
        <fullName evidence="1">Uncharacterized protein</fullName>
    </submittedName>
</protein>
<dbReference type="RefSeq" id="WP_109281076.1">
    <property type="nucleotide sequence ID" value="NZ_JBFAUK010000001.1"/>
</dbReference>
<keyword evidence="2" id="KW-1185">Reference proteome</keyword>
<organism evidence="1 2">
    <name type="scientific">Streptomyces orinoci</name>
    <name type="common">Streptoverticillium orinoci</name>
    <dbReference type="NCBI Taxonomy" id="67339"/>
    <lineage>
        <taxon>Bacteria</taxon>
        <taxon>Bacillati</taxon>
        <taxon>Actinomycetota</taxon>
        <taxon>Actinomycetes</taxon>
        <taxon>Kitasatosporales</taxon>
        <taxon>Streptomycetaceae</taxon>
        <taxon>Streptomyces</taxon>
    </lineage>
</organism>
<comment type="caution">
    <text evidence="1">The sequence shown here is derived from an EMBL/GenBank/DDBJ whole genome shotgun (WGS) entry which is preliminary data.</text>
</comment>
<gene>
    <name evidence="1" type="ORF">AB0L16_00810</name>
</gene>
<evidence type="ECO:0000313" key="1">
    <source>
        <dbReference type="EMBL" id="MEV5505010.1"/>
    </source>
</evidence>
<sequence length="150" mass="16648">MHFHGYLWVGDKAVFDKESLRRPPPADEPPATCPPDVIQRYREAVAQWRTTDVPPLQTAHLLLKPAKAIRGTWNDPAQAAQWVSGQLAHYTRHINSSHNRHAVTSAYAAETLARGDDVSFGFYLGRPLFLSIAVVTCSPNRSAPELHCPA</sequence>